<dbReference type="Pfam" id="PF04055">
    <property type="entry name" value="Radical_SAM"/>
    <property type="match status" value="1"/>
</dbReference>
<dbReference type="GO" id="GO:0006779">
    <property type="term" value="P:porphyrin-containing compound biosynthetic process"/>
    <property type="evidence" value="ECO:0007669"/>
    <property type="project" value="InterPro"/>
</dbReference>
<dbReference type="InterPro" id="IPR034505">
    <property type="entry name" value="Coproporphyrinogen-III_oxidase"/>
</dbReference>
<name>A0A6L5XCL8_9BACT</name>
<dbReference type="AlphaFoldDB" id="A0A6L5XCL8"/>
<comment type="caution">
    <text evidence="4">The sequence shown here is derived from an EMBL/GenBank/DDBJ whole genome shotgun (WGS) entry which is preliminary data.</text>
</comment>
<keyword evidence="2" id="KW-0143">Chaperone</keyword>
<dbReference type="InterPro" id="IPR058240">
    <property type="entry name" value="rSAM_sf"/>
</dbReference>
<dbReference type="NCBIfam" id="TIGR00539">
    <property type="entry name" value="hemN_rel"/>
    <property type="match status" value="1"/>
</dbReference>
<dbReference type="SMART" id="SM00729">
    <property type="entry name" value="Elp3"/>
    <property type="match status" value="1"/>
</dbReference>
<dbReference type="SFLD" id="SFLDF00288">
    <property type="entry name" value="HemN-like__clustered_with_nucl"/>
    <property type="match status" value="1"/>
</dbReference>
<dbReference type="SFLD" id="SFLDF00562">
    <property type="entry name" value="HemN-like__clustered_with_heat"/>
    <property type="match status" value="1"/>
</dbReference>
<dbReference type="InterPro" id="IPR004559">
    <property type="entry name" value="HemW-like"/>
</dbReference>
<dbReference type="InterPro" id="IPR023404">
    <property type="entry name" value="rSAM_horseshoe"/>
</dbReference>
<evidence type="ECO:0000313" key="5">
    <source>
        <dbReference type="Proteomes" id="UP000483362"/>
    </source>
</evidence>
<dbReference type="PROSITE" id="PS51918">
    <property type="entry name" value="RADICAL_SAM"/>
    <property type="match status" value="1"/>
</dbReference>
<dbReference type="RefSeq" id="WP_154326743.1">
    <property type="nucleotide sequence ID" value="NZ_CP045696.1"/>
</dbReference>
<dbReference type="SFLD" id="SFLDG01065">
    <property type="entry name" value="anaerobic_coproporphyrinogen-I"/>
    <property type="match status" value="1"/>
</dbReference>
<dbReference type="GO" id="GO:0051539">
    <property type="term" value="F:4 iron, 4 sulfur cluster binding"/>
    <property type="evidence" value="ECO:0007669"/>
    <property type="project" value="UniProtKB-UniRule"/>
</dbReference>
<feature type="domain" description="Radical SAM core" evidence="3">
    <location>
        <begin position="1"/>
        <end position="231"/>
    </location>
</feature>
<evidence type="ECO:0000256" key="2">
    <source>
        <dbReference type="RuleBase" id="RU364116"/>
    </source>
</evidence>
<evidence type="ECO:0000256" key="1">
    <source>
        <dbReference type="ARBA" id="ARBA00006100"/>
    </source>
</evidence>
<comment type="similarity">
    <text evidence="1">Belongs to the anaerobic coproporphyrinogen-III oxidase family. HemW subfamily.</text>
</comment>
<proteinExistence type="inferred from homology"/>
<protein>
    <recommendedName>
        <fullName evidence="2">Heme chaperone HemW</fullName>
    </recommendedName>
</protein>
<accession>A0A6L5XCL8</accession>
<keyword evidence="2" id="KW-0349">Heme</keyword>
<dbReference type="GO" id="GO:0005737">
    <property type="term" value="C:cytoplasm"/>
    <property type="evidence" value="ECO:0007669"/>
    <property type="project" value="UniProtKB-SubCell"/>
</dbReference>
<gene>
    <name evidence="4" type="primary">hemW</name>
    <name evidence="4" type="ORF">FYJ29_06280</name>
</gene>
<dbReference type="PANTHER" id="PTHR13932:SF5">
    <property type="entry name" value="RADICAL S-ADENOSYL METHIONINE DOMAIN-CONTAINING PROTEIN 1, MITOCHONDRIAL"/>
    <property type="match status" value="1"/>
</dbReference>
<reference evidence="4 5" key="1">
    <citation type="submission" date="2019-08" db="EMBL/GenBank/DDBJ databases">
        <title>In-depth cultivation of the pig gut microbiome towards novel bacterial diversity and tailored functional studies.</title>
        <authorList>
            <person name="Wylensek D."/>
            <person name="Hitch T.C.A."/>
            <person name="Clavel T."/>
        </authorList>
    </citation>
    <scope>NUCLEOTIDE SEQUENCE [LARGE SCALE GENOMIC DNA]</scope>
    <source>
        <strain evidence="4 5">Oil-RF-744-WCA-WT-10</strain>
    </source>
</reference>
<keyword evidence="2" id="KW-0479">Metal-binding</keyword>
<evidence type="ECO:0000313" key="4">
    <source>
        <dbReference type="EMBL" id="MSS17367.1"/>
    </source>
</evidence>
<evidence type="ECO:0000259" key="3">
    <source>
        <dbReference type="PROSITE" id="PS51918"/>
    </source>
</evidence>
<keyword evidence="2" id="KW-0408">Iron</keyword>
<comment type="subcellular location">
    <subcellularLocation>
        <location evidence="2">Cytoplasm</location>
    </subcellularLocation>
</comment>
<dbReference type="SFLD" id="SFLDS00029">
    <property type="entry name" value="Radical_SAM"/>
    <property type="match status" value="1"/>
</dbReference>
<keyword evidence="5" id="KW-1185">Reference proteome</keyword>
<keyword evidence="2" id="KW-0004">4Fe-4S</keyword>
<dbReference type="Gene3D" id="3.80.30.20">
    <property type="entry name" value="tm_1862 like domain"/>
    <property type="match status" value="1"/>
</dbReference>
<dbReference type="PANTHER" id="PTHR13932">
    <property type="entry name" value="COPROPORPHYRINIGEN III OXIDASE"/>
    <property type="match status" value="1"/>
</dbReference>
<dbReference type="InterPro" id="IPR007197">
    <property type="entry name" value="rSAM"/>
</dbReference>
<dbReference type="SUPFAM" id="SSF102114">
    <property type="entry name" value="Radical SAM enzymes"/>
    <property type="match status" value="1"/>
</dbReference>
<keyword evidence="2" id="KW-0411">Iron-sulfur</keyword>
<dbReference type="InterPro" id="IPR006638">
    <property type="entry name" value="Elp3/MiaA/NifB-like_rSAM"/>
</dbReference>
<organism evidence="4 5">
    <name type="scientific">Sodaliphilus pleomorphus</name>
    <dbReference type="NCBI Taxonomy" id="2606626"/>
    <lineage>
        <taxon>Bacteria</taxon>
        <taxon>Pseudomonadati</taxon>
        <taxon>Bacteroidota</taxon>
        <taxon>Bacteroidia</taxon>
        <taxon>Bacteroidales</taxon>
        <taxon>Muribaculaceae</taxon>
        <taxon>Sodaliphilus</taxon>
    </lineage>
</organism>
<sequence>MAGLYIHIPFCASKCIYCDFYSLAGSSHDTGQYVDALVAELKLRHRELAEPLRTLYVGGGTPSLLPLGQFARLVDAVGRVAPLDSVEEFTVEVNPDDVTAGYIAGLKELGVNRISMGVQSFDDRDLRFINRRHTARQALEAVRAIRQAGVHNVSIDLIYGIPGQTLDSWSRTVDQAVALGVEHISAYSLMYEQGTRLWVMRQTGKVAEVDDDTCVAMYDLLVSRLHLAGYGHYEISNFALPGYCSRHNSSYWDLTPYLGLGPAAHSYDGHVRRYNPPRLKSYLHNLHEGKCVFVTESETDWQRYDEYVMLRLRTAAGLCVDDMKARFEPRFVAYFLGKVQPLLGTSIVGDGTRYRIPESRIMVADAITTELMWDTPD</sequence>
<dbReference type="SFLD" id="SFLDG01082">
    <property type="entry name" value="B12-binding_domain_containing"/>
    <property type="match status" value="1"/>
</dbReference>
<keyword evidence="2" id="KW-0949">S-adenosyl-L-methionine</keyword>
<dbReference type="EMBL" id="VULT01000008">
    <property type="protein sequence ID" value="MSS17367.1"/>
    <property type="molecule type" value="Genomic_DNA"/>
</dbReference>
<dbReference type="CDD" id="cd01335">
    <property type="entry name" value="Radical_SAM"/>
    <property type="match status" value="1"/>
</dbReference>
<keyword evidence="2" id="KW-0963">Cytoplasm</keyword>
<dbReference type="GO" id="GO:0046872">
    <property type="term" value="F:metal ion binding"/>
    <property type="evidence" value="ECO:0007669"/>
    <property type="project" value="UniProtKB-UniRule"/>
</dbReference>
<comment type="function">
    <text evidence="2">Probably acts as a heme chaperone, transferring heme to an unknown acceptor. Binds one molecule of heme per monomer, possibly covalently. Binds 1 [4Fe-4S] cluster. The cluster is coordinated with 3 cysteines and an exchangeable S-adenosyl-L-methionine.</text>
</comment>
<dbReference type="GO" id="GO:0004109">
    <property type="term" value="F:coproporphyrinogen oxidase activity"/>
    <property type="evidence" value="ECO:0007669"/>
    <property type="project" value="InterPro"/>
</dbReference>
<dbReference type="Proteomes" id="UP000483362">
    <property type="component" value="Unassembled WGS sequence"/>
</dbReference>